<feature type="transmembrane region" description="Helical" evidence="8">
    <location>
        <begin position="243"/>
        <end position="263"/>
    </location>
</feature>
<feature type="binding site" evidence="7">
    <location>
        <position position="153"/>
    </location>
    <ligand>
        <name>Mg(2+)</name>
        <dbReference type="ChEBI" id="CHEBI:18420"/>
    </ligand>
</feature>
<evidence type="ECO:0000313" key="9">
    <source>
        <dbReference type="EMBL" id="SFC67238.1"/>
    </source>
</evidence>
<gene>
    <name evidence="9" type="ORF">SAMN05421780_10826</name>
</gene>
<feature type="binding site" evidence="7">
    <location>
        <position position="214"/>
    </location>
    <ligand>
        <name>Mg(2+)</name>
        <dbReference type="ChEBI" id="CHEBI:18420"/>
    </ligand>
</feature>
<keyword evidence="7" id="KW-0479">Metal-binding</keyword>
<comment type="cofactor">
    <cofactor evidence="7">
        <name>Mg(2+)</name>
        <dbReference type="ChEBI" id="CHEBI:18420"/>
    </cofactor>
</comment>
<evidence type="ECO:0000256" key="2">
    <source>
        <dbReference type="ARBA" id="ARBA00022475"/>
    </source>
</evidence>
<dbReference type="Pfam" id="PF00953">
    <property type="entry name" value="Glycos_transf_4"/>
    <property type="match status" value="1"/>
</dbReference>
<keyword evidence="3 9" id="KW-0808">Transferase</keyword>
<dbReference type="GO" id="GO:0009103">
    <property type="term" value="P:lipopolysaccharide biosynthetic process"/>
    <property type="evidence" value="ECO:0007669"/>
    <property type="project" value="TreeGrafter"/>
</dbReference>
<dbReference type="GO" id="GO:0005886">
    <property type="term" value="C:plasma membrane"/>
    <property type="evidence" value="ECO:0007669"/>
    <property type="project" value="UniProtKB-SubCell"/>
</dbReference>
<keyword evidence="4 8" id="KW-0812">Transmembrane</keyword>
<dbReference type="CDD" id="cd06853">
    <property type="entry name" value="GT_WecA_like"/>
    <property type="match status" value="1"/>
</dbReference>
<feature type="transmembrane region" description="Helical" evidence="8">
    <location>
        <begin position="318"/>
        <end position="337"/>
    </location>
</feature>
<feature type="transmembrane region" description="Helical" evidence="8">
    <location>
        <begin position="211"/>
        <end position="231"/>
    </location>
</feature>
<evidence type="ECO:0000256" key="3">
    <source>
        <dbReference type="ARBA" id="ARBA00022679"/>
    </source>
</evidence>
<evidence type="ECO:0000256" key="8">
    <source>
        <dbReference type="SAM" id="Phobius"/>
    </source>
</evidence>
<keyword evidence="5 8" id="KW-1133">Transmembrane helix</keyword>
<dbReference type="GO" id="GO:0046872">
    <property type="term" value="F:metal ion binding"/>
    <property type="evidence" value="ECO:0007669"/>
    <property type="project" value="UniProtKB-KW"/>
</dbReference>
<dbReference type="GO" id="GO:0044038">
    <property type="term" value="P:cell wall macromolecule biosynthetic process"/>
    <property type="evidence" value="ECO:0007669"/>
    <property type="project" value="TreeGrafter"/>
</dbReference>
<feature type="transmembrane region" description="Helical" evidence="8">
    <location>
        <begin position="294"/>
        <end position="312"/>
    </location>
</feature>
<accession>A0A1I1L889</accession>
<feature type="transmembrane region" description="Helical" evidence="8">
    <location>
        <begin position="161"/>
        <end position="179"/>
    </location>
</feature>
<feature type="transmembrane region" description="Helical" evidence="8">
    <location>
        <begin position="75"/>
        <end position="91"/>
    </location>
</feature>
<keyword evidence="7" id="KW-0460">Magnesium</keyword>
<evidence type="ECO:0000313" key="10">
    <source>
        <dbReference type="Proteomes" id="UP000199514"/>
    </source>
</evidence>
<proteinExistence type="predicted"/>
<feature type="transmembrane region" description="Helical" evidence="8">
    <location>
        <begin position="185"/>
        <end position="204"/>
    </location>
</feature>
<evidence type="ECO:0000256" key="7">
    <source>
        <dbReference type="PIRSR" id="PIRSR600715-1"/>
    </source>
</evidence>
<dbReference type="STRING" id="927664.SAMN05421780_10826"/>
<dbReference type="AlphaFoldDB" id="A0A1I1L889"/>
<keyword evidence="6 8" id="KW-0472">Membrane</keyword>
<evidence type="ECO:0000256" key="5">
    <source>
        <dbReference type="ARBA" id="ARBA00022989"/>
    </source>
</evidence>
<dbReference type="InterPro" id="IPR000715">
    <property type="entry name" value="Glycosyl_transferase_4"/>
</dbReference>
<evidence type="ECO:0000256" key="4">
    <source>
        <dbReference type="ARBA" id="ARBA00022692"/>
    </source>
</evidence>
<comment type="subcellular location">
    <subcellularLocation>
        <location evidence="1">Cell membrane</location>
        <topology evidence="1">Multi-pass membrane protein</topology>
    </subcellularLocation>
</comment>
<sequence>MNQLMFLIPLLSLLIILLILPMIRAVALKVNLTDIPNGRKVHRQPVPLVGGIAVFVAVSLALTFAMFHGFHLGEYVSIYLGATVLLIMGVADDKWDLGASLKLLIQLTLAHYIYLQGFYIDTLLGVFGIYAIPHWLEYALTIVVVAGVVNAFNLMDGIDGLAASIAIFTLAMLGAFAYMLNLLNIMLICMSIMGALVGFLYYNFSKTRKIFMGDAGSLVLGFVMVVLAIALLQKAEQAARPDIMYGGVFAVMALPVLDALRVFKNRIRRGKSPFAADKTHLHHLFLVTGLKHKYITLLIAALLVFITLMGVLTSSLTGVTFGVQIVLLVFSLTTRILKTKSDIQHWQVKIREMEQQGNL</sequence>
<keyword evidence="2" id="KW-1003">Cell membrane</keyword>
<name>A0A1I1L889_9BACT</name>
<protein>
    <submittedName>
        <fullName evidence="9">UDP-GlcNAc:undecaprenyl-phosphate GlcNAc-1-phosphate transferase</fullName>
    </submittedName>
</protein>
<feature type="transmembrane region" description="Helical" evidence="8">
    <location>
        <begin position="6"/>
        <end position="27"/>
    </location>
</feature>
<dbReference type="PANTHER" id="PTHR22926:SF3">
    <property type="entry name" value="UNDECAPRENYL-PHOSPHATE ALPHA-N-ACETYLGLUCOSAMINYL 1-PHOSPHATE TRANSFERASE"/>
    <property type="match status" value="1"/>
</dbReference>
<keyword evidence="10" id="KW-1185">Reference proteome</keyword>
<feature type="transmembrane region" description="Helical" evidence="8">
    <location>
        <begin position="138"/>
        <end position="154"/>
    </location>
</feature>
<dbReference type="GO" id="GO:0016780">
    <property type="term" value="F:phosphotransferase activity, for other substituted phosphate groups"/>
    <property type="evidence" value="ECO:0007669"/>
    <property type="project" value="InterPro"/>
</dbReference>
<evidence type="ECO:0000256" key="6">
    <source>
        <dbReference type="ARBA" id="ARBA00023136"/>
    </source>
</evidence>
<dbReference type="EMBL" id="FOLE01000008">
    <property type="protein sequence ID" value="SFC67238.1"/>
    <property type="molecule type" value="Genomic_DNA"/>
</dbReference>
<evidence type="ECO:0000256" key="1">
    <source>
        <dbReference type="ARBA" id="ARBA00004651"/>
    </source>
</evidence>
<dbReference type="GO" id="GO:0071555">
    <property type="term" value="P:cell wall organization"/>
    <property type="evidence" value="ECO:0007669"/>
    <property type="project" value="TreeGrafter"/>
</dbReference>
<organism evidence="9 10">
    <name type="scientific">Flexibacter flexilis DSM 6793</name>
    <dbReference type="NCBI Taxonomy" id="927664"/>
    <lineage>
        <taxon>Bacteria</taxon>
        <taxon>Pseudomonadati</taxon>
        <taxon>Bacteroidota</taxon>
        <taxon>Cytophagia</taxon>
        <taxon>Cytophagales</taxon>
        <taxon>Flexibacteraceae</taxon>
        <taxon>Flexibacter</taxon>
    </lineage>
</organism>
<reference evidence="9 10" key="1">
    <citation type="submission" date="2016-10" db="EMBL/GenBank/DDBJ databases">
        <authorList>
            <person name="de Groot N.N."/>
        </authorList>
    </citation>
    <scope>NUCLEOTIDE SEQUENCE [LARGE SCALE GENOMIC DNA]</scope>
    <source>
        <strain evidence="9 10">DSM 6793</strain>
    </source>
</reference>
<feature type="transmembrane region" description="Helical" evidence="8">
    <location>
        <begin position="48"/>
        <end position="69"/>
    </location>
</feature>
<dbReference type="Proteomes" id="UP000199514">
    <property type="component" value="Unassembled WGS sequence"/>
</dbReference>
<dbReference type="PANTHER" id="PTHR22926">
    <property type="entry name" value="PHOSPHO-N-ACETYLMURAMOYL-PENTAPEPTIDE-TRANSFERASE"/>
    <property type="match status" value="1"/>
</dbReference>